<dbReference type="PRINTS" id="PR00463">
    <property type="entry name" value="EP450I"/>
</dbReference>
<evidence type="ECO:0000256" key="6">
    <source>
        <dbReference type="RuleBase" id="RU000461"/>
    </source>
</evidence>
<evidence type="ECO:0000256" key="1">
    <source>
        <dbReference type="ARBA" id="ARBA00001971"/>
    </source>
</evidence>
<dbReference type="GO" id="GO:0044550">
    <property type="term" value="P:secondary metabolite biosynthetic process"/>
    <property type="evidence" value="ECO:0007669"/>
    <property type="project" value="UniProtKB-ARBA"/>
</dbReference>
<dbReference type="InterPro" id="IPR036396">
    <property type="entry name" value="Cyt_P450_sf"/>
</dbReference>
<evidence type="ECO:0000313" key="8">
    <source>
        <dbReference type="EMBL" id="ORX94548.1"/>
    </source>
</evidence>
<dbReference type="EMBL" id="MCFA01000305">
    <property type="protein sequence ID" value="ORX94548.1"/>
    <property type="molecule type" value="Genomic_DNA"/>
</dbReference>
<dbReference type="InterPro" id="IPR050121">
    <property type="entry name" value="Cytochrome_P450_monoxygenase"/>
</dbReference>
<evidence type="ECO:0000256" key="5">
    <source>
        <dbReference type="PIRSR" id="PIRSR602401-1"/>
    </source>
</evidence>
<feature type="transmembrane region" description="Helical" evidence="7">
    <location>
        <begin position="33"/>
        <end position="55"/>
    </location>
</feature>
<dbReference type="AlphaFoldDB" id="A0A1Y1Y991"/>
<accession>A0A1Y1Y991</accession>
<reference evidence="8 9" key="1">
    <citation type="submission" date="2016-07" db="EMBL/GenBank/DDBJ databases">
        <title>Pervasive Adenine N6-methylation of Active Genes in Fungi.</title>
        <authorList>
            <consortium name="DOE Joint Genome Institute"/>
            <person name="Mondo S.J."/>
            <person name="Dannebaum R.O."/>
            <person name="Kuo R.C."/>
            <person name="Labutti K."/>
            <person name="Haridas S."/>
            <person name="Kuo A."/>
            <person name="Salamov A."/>
            <person name="Ahrendt S.R."/>
            <person name="Lipzen A."/>
            <person name="Sullivan W."/>
            <person name="Andreopoulos W.B."/>
            <person name="Clum A."/>
            <person name="Lindquist E."/>
            <person name="Daum C."/>
            <person name="Ramamoorthy G.K."/>
            <person name="Gryganskyi A."/>
            <person name="Culley D."/>
            <person name="Magnuson J.K."/>
            <person name="James T.Y."/>
            <person name="O'Malley M.A."/>
            <person name="Stajich J.E."/>
            <person name="Spatafora J.W."/>
            <person name="Visel A."/>
            <person name="Grigoriev I.V."/>
        </authorList>
    </citation>
    <scope>NUCLEOTIDE SEQUENCE [LARGE SCALE GENOMIC DNA]</scope>
    <source>
        <strain evidence="8 9">CBS 115471</strain>
    </source>
</reference>
<evidence type="ECO:0000256" key="3">
    <source>
        <dbReference type="ARBA" id="ARBA00023002"/>
    </source>
</evidence>
<dbReference type="InterPro" id="IPR002401">
    <property type="entry name" value="Cyt_P450_E_grp-I"/>
</dbReference>
<proteinExistence type="inferred from homology"/>
<dbReference type="GO" id="GO:0020037">
    <property type="term" value="F:heme binding"/>
    <property type="evidence" value="ECO:0007669"/>
    <property type="project" value="InterPro"/>
</dbReference>
<evidence type="ECO:0000256" key="2">
    <source>
        <dbReference type="ARBA" id="ARBA00022723"/>
    </source>
</evidence>
<keyword evidence="9" id="KW-1185">Reference proteome</keyword>
<dbReference type="OrthoDB" id="2789670at2759"/>
<gene>
    <name evidence="8" type="ORF">BCR34DRAFT_579902</name>
</gene>
<dbReference type="STRING" id="1231657.A0A1Y1Y991"/>
<keyword evidence="5 6" id="KW-0349">Heme</keyword>
<dbReference type="SUPFAM" id="SSF48264">
    <property type="entry name" value="Cytochrome P450"/>
    <property type="match status" value="1"/>
</dbReference>
<keyword evidence="6" id="KW-0503">Monooxygenase</keyword>
<dbReference type="Gene3D" id="1.10.630.10">
    <property type="entry name" value="Cytochrome P450"/>
    <property type="match status" value="1"/>
</dbReference>
<protein>
    <submittedName>
        <fullName evidence="8">Cytochrome P450</fullName>
    </submittedName>
</protein>
<dbReference type="GO" id="GO:0005506">
    <property type="term" value="F:iron ion binding"/>
    <property type="evidence" value="ECO:0007669"/>
    <property type="project" value="InterPro"/>
</dbReference>
<comment type="caution">
    <text evidence="8">The sequence shown here is derived from an EMBL/GenBank/DDBJ whole genome shotgun (WGS) entry which is preliminary data.</text>
</comment>
<keyword evidence="4 5" id="KW-0408">Iron</keyword>
<comment type="cofactor">
    <cofactor evidence="1 5">
        <name>heme</name>
        <dbReference type="ChEBI" id="CHEBI:30413"/>
    </cofactor>
</comment>
<dbReference type="InterPro" id="IPR001128">
    <property type="entry name" value="Cyt_P450"/>
</dbReference>
<comment type="similarity">
    <text evidence="6">Belongs to the cytochrome P450 family.</text>
</comment>
<evidence type="ECO:0000256" key="7">
    <source>
        <dbReference type="SAM" id="Phobius"/>
    </source>
</evidence>
<feature type="binding site" description="axial binding residue" evidence="5">
    <location>
        <position position="483"/>
    </location>
    <ligand>
        <name>heme</name>
        <dbReference type="ChEBI" id="CHEBI:30413"/>
    </ligand>
    <ligandPart>
        <name>Fe</name>
        <dbReference type="ChEBI" id="CHEBI:18248"/>
    </ligandPart>
</feature>
<evidence type="ECO:0000256" key="4">
    <source>
        <dbReference type="ARBA" id="ARBA00023004"/>
    </source>
</evidence>
<evidence type="ECO:0000313" key="9">
    <source>
        <dbReference type="Proteomes" id="UP000193144"/>
    </source>
</evidence>
<dbReference type="GO" id="GO:0016705">
    <property type="term" value="F:oxidoreductase activity, acting on paired donors, with incorporation or reduction of molecular oxygen"/>
    <property type="evidence" value="ECO:0007669"/>
    <property type="project" value="InterPro"/>
</dbReference>
<keyword evidence="2 5" id="KW-0479">Metal-binding</keyword>
<dbReference type="GO" id="GO:0004497">
    <property type="term" value="F:monooxygenase activity"/>
    <property type="evidence" value="ECO:0007669"/>
    <property type="project" value="UniProtKB-KW"/>
</dbReference>
<keyword evidence="7" id="KW-1133">Transmembrane helix</keyword>
<dbReference type="Proteomes" id="UP000193144">
    <property type="component" value="Unassembled WGS sequence"/>
</dbReference>
<keyword evidence="7" id="KW-0812">Transmembrane</keyword>
<dbReference type="InterPro" id="IPR017972">
    <property type="entry name" value="Cyt_P450_CS"/>
</dbReference>
<dbReference type="PROSITE" id="PS00086">
    <property type="entry name" value="CYTOCHROME_P450"/>
    <property type="match status" value="1"/>
</dbReference>
<dbReference type="PANTHER" id="PTHR24305">
    <property type="entry name" value="CYTOCHROME P450"/>
    <property type="match status" value="1"/>
</dbReference>
<name>A0A1Y1Y991_9PLEO</name>
<keyword evidence="7" id="KW-0472">Membrane</keyword>
<dbReference type="Pfam" id="PF00067">
    <property type="entry name" value="p450"/>
    <property type="match status" value="1"/>
</dbReference>
<organism evidence="8 9">
    <name type="scientific">Clohesyomyces aquaticus</name>
    <dbReference type="NCBI Taxonomy" id="1231657"/>
    <lineage>
        <taxon>Eukaryota</taxon>
        <taxon>Fungi</taxon>
        <taxon>Dikarya</taxon>
        <taxon>Ascomycota</taxon>
        <taxon>Pezizomycotina</taxon>
        <taxon>Dothideomycetes</taxon>
        <taxon>Pleosporomycetidae</taxon>
        <taxon>Pleosporales</taxon>
        <taxon>Lindgomycetaceae</taxon>
        <taxon>Clohesyomyces</taxon>
    </lineage>
</organism>
<sequence>MMRPISHSTHIKFKLAQKVMSVIMKQTNAISIIFSKAFYGAFVAFSFVILILYLYDQYNSLRYRLAKVLAQRVGYFRNDQGNRIKELSLNTRFLRFSDGHEISKQGAALADDEPYITWNDGKPEIVLSNPGHVKDFFSRQTQGHAKPPHMGMGPYFDRVLGSSVGVLNGDQWKAMRKVFDPNLSHQTAMDFRGTFSREVAAWMKNLQSQGSTAANGALSPELVLDASVTCRVLPFKMVASVLYGNALSQDSFRELLALNSLHEKVMFNAFFGKQERSRLFSILPSQSKSLMDGFERKWRAFNLEMIEKAKKEGLPCPVATMYPSVRKGSVTEKEFLHTIDEILFANIDVTSSVLAFLLINLARNSRAQTELRQEIGRHGSDPEAYVEKTDTLLEYACMESIRLCPAAWFSLPEYATSDMMISGYRIPSGTPCIIDWWRLNTQSPIWNSVEVSGTLFSPQRFQKLVPQDYRWSFLQFGLGSRKCIGKNVARVMMKTFLVMVLKEWELQTVGSAKDAEQEMVDTKPDRFTVTPDQRLRFVRI</sequence>
<keyword evidence="3 6" id="KW-0560">Oxidoreductase</keyword>
<dbReference type="PANTHER" id="PTHR24305:SF235">
    <property type="entry name" value="CYTOCHROME P450 MONOOXYGENASE APDB-RELATED"/>
    <property type="match status" value="1"/>
</dbReference>